<gene>
    <name evidence="1" type="ORF">QYM36_004480</name>
</gene>
<keyword evidence="2" id="KW-1185">Reference proteome</keyword>
<feature type="non-terminal residue" evidence="1">
    <location>
        <position position="104"/>
    </location>
</feature>
<dbReference type="AlphaFoldDB" id="A0AA88I2V2"/>
<comment type="caution">
    <text evidence="1">The sequence shown here is derived from an EMBL/GenBank/DDBJ whole genome shotgun (WGS) entry which is preliminary data.</text>
</comment>
<accession>A0AA88I2V2</accession>
<reference evidence="1" key="1">
    <citation type="submission" date="2023-07" db="EMBL/GenBank/DDBJ databases">
        <title>Chromosome-level genome assembly of Artemia franciscana.</title>
        <authorList>
            <person name="Jo E."/>
        </authorList>
    </citation>
    <scope>NUCLEOTIDE SEQUENCE</scope>
    <source>
        <tissue evidence="1">Whole body</tissue>
    </source>
</reference>
<evidence type="ECO:0000313" key="2">
    <source>
        <dbReference type="Proteomes" id="UP001187531"/>
    </source>
</evidence>
<protein>
    <submittedName>
        <fullName evidence="1">Uncharacterized protein</fullName>
    </submittedName>
</protein>
<sequence>MDRLELLKGYTGFDIIDLKSNKGVDLDGFIVRDTCLHLIYYNDRMIPTIGPITTMQKNQVRVRNLKLKANTRGSIWWSREFGYCAVDIVVEECIYIVQDLVTKD</sequence>
<dbReference type="Proteomes" id="UP001187531">
    <property type="component" value="Unassembled WGS sequence"/>
</dbReference>
<proteinExistence type="predicted"/>
<evidence type="ECO:0000313" key="1">
    <source>
        <dbReference type="EMBL" id="KAK2720605.1"/>
    </source>
</evidence>
<dbReference type="EMBL" id="JAVRJZ010000007">
    <property type="protein sequence ID" value="KAK2720605.1"/>
    <property type="molecule type" value="Genomic_DNA"/>
</dbReference>
<organism evidence="1 2">
    <name type="scientific">Artemia franciscana</name>
    <name type="common">Brine shrimp</name>
    <name type="synonym">Artemia sanfranciscana</name>
    <dbReference type="NCBI Taxonomy" id="6661"/>
    <lineage>
        <taxon>Eukaryota</taxon>
        <taxon>Metazoa</taxon>
        <taxon>Ecdysozoa</taxon>
        <taxon>Arthropoda</taxon>
        <taxon>Crustacea</taxon>
        <taxon>Branchiopoda</taxon>
        <taxon>Anostraca</taxon>
        <taxon>Artemiidae</taxon>
        <taxon>Artemia</taxon>
    </lineage>
</organism>
<name>A0AA88I2V2_ARTSF</name>